<evidence type="ECO:0000256" key="2">
    <source>
        <dbReference type="ARBA" id="ARBA00022475"/>
    </source>
</evidence>
<evidence type="ECO:0000256" key="10">
    <source>
        <dbReference type="ARBA" id="ARBA00035657"/>
    </source>
</evidence>
<dbReference type="GO" id="GO:0005886">
    <property type="term" value="C:plasma membrane"/>
    <property type="evidence" value="ECO:0007669"/>
    <property type="project" value="UniProtKB-SubCell"/>
</dbReference>
<keyword evidence="3" id="KW-0997">Cell inner membrane</keyword>
<dbReference type="PANTHER" id="PTHR39579">
    <property type="entry name" value="INNER MEMBRANE PROTEIN YHCB"/>
    <property type="match status" value="1"/>
</dbReference>
<evidence type="ECO:0000256" key="3">
    <source>
        <dbReference type="ARBA" id="ARBA00022519"/>
    </source>
</evidence>
<evidence type="ECO:0000256" key="8">
    <source>
        <dbReference type="ARBA" id="ARBA00023136"/>
    </source>
</evidence>
<name>A0A450WHB1_9GAMM</name>
<dbReference type="GO" id="GO:0008360">
    <property type="term" value="P:regulation of cell shape"/>
    <property type="evidence" value="ECO:0007669"/>
    <property type="project" value="UniProtKB-KW"/>
</dbReference>
<dbReference type="EMBL" id="CAADFK010000095">
    <property type="protein sequence ID" value="VFK16433.1"/>
    <property type="molecule type" value="Genomic_DNA"/>
</dbReference>
<evidence type="ECO:0000256" key="4">
    <source>
        <dbReference type="ARBA" id="ARBA00022618"/>
    </source>
</evidence>
<dbReference type="PANTHER" id="PTHR39579:SF1">
    <property type="entry name" value="INNER MEMBRANE PROTEIN YHCB"/>
    <property type="match status" value="1"/>
</dbReference>
<proteinExistence type="inferred from homology"/>
<evidence type="ECO:0000256" key="1">
    <source>
        <dbReference type="ARBA" id="ARBA00004377"/>
    </source>
</evidence>
<reference evidence="15" key="1">
    <citation type="submission" date="2019-02" db="EMBL/GenBank/DDBJ databases">
        <authorList>
            <person name="Gruber-Vodicka R. H."/>
            <person name="Seah K. B. B."/>
        </authorList>
    </citation>
    <scope>NUCLEOTIDE SEQUENCE</scope>
    <source>
        <strain evidence="15">BECK_S313</strain>
    </source>
</reference>
<keyword evidence="2" id="KW-1003">Cell membrane</keyword>
<feature type="transmembrane region" description="Helical" evidence="14">
    <location>
        <begin position="12"/>
        <end position="32"/>
    </location>
</feature>
<keyword evidence="6" id="KW-0133">Cell shape</keyword>
<feature type="compositionally biased region" description="Basic and acidic residues" evidence="13">
    <location>
        <begin position="136"/>
        <end position="154"/>
    </location>
</feature>
<sequence length="161" mass="17293">MTEYSEAWFFGIGSAVLIVGIGLGMLAAYFLLPGARRAKKLQADLDNMTAEFTRYRGRVTEHFSKTSHLFHDLTTRYRGLYDHLASGANDLCREASDAPRLDFADVGLLPNRGPQPDAAAPGSPESSEMLPSAQGEDPRKSGAEGKGAGDEARTAEASSSR</sequence>
<keyword evidence="4" id="KW-0132">Cell division</keyword>
<accession>A0A450WHB1</accession>
<evidence type="ECO:0000256" key="6">
    <source>
        <dbReference type="ARBA" id="ARBA00022960"/>
    </source>
</evidence>
<keyword evidence="8 14" id="KW-0472">Membrane</keyword>
<comment type="similarity">
    <text evidence="10">Belongs to the ZapG family.</text>
</comment>
<dbReference type="InterPro" id="IPR009386">
    <property type="entry name" value="ZapG-like"/>
</dbReference>
<organism evidence="15">
    <name type="scientific">Candidatus Kentrum sp. LPFa</name>
    <dbReference type="NCBI Taxonomy" id="2126335"/>
    <lineage>
        <taxon>Bacteria</taxon>
        <taxon>Pseudomonadati</taxon>
        <taxon>Pseudomonadota</taxon>
        <taxon>Gammaproteobacteria</taxon>
        <taxon>Candidatus Kentrum</taxon>
    </lineage>
</organism>
<keyword evidence="7 14" id="KW-1133">Transmembrane helix</keyword>
<keyword evidence="9" id="KW-0131">Cell cycle</keyword>
<gene>
    <name evidence="15" type="ORF">BECKLPF1236B_GA0070989_10958</name>
</gene>
<dbReference type="Pfam" id="PF06295">
    <property type="entry name" value="ZapG-like"/>
    <property type="match status" value="1"/>
</dbReference>
<dbReference type="AlphaFoldDB" id="A0A450WHB1"/>
<dbReference type="GO" id="GO:0051301">
    <property type="term" value="P:cell division"/>
    <property type="evidence" value="ECO:0007669"/>
    <property type="project" value="UniProtKB-KW"/>
</dbReference>
<evidence type="ECO:0000256" key="14">
    <source>
        <dbReference type="SAM" id="Phobius"/>
    </source>
</evidence>
<evidence type="ECO:0000256" key="12">
    <source>
        <dbReference type="ARBA" id="ARBA00035727"/>
    </source>
</evidence>
<comment type="subcellular location">
    <subcellularLocation>
        <location evidence="1">Cell inner membrane</location>
        <topology evidence="1">Single-pass membrane protein</topology>
    </subcellularLocation>
</comment>
<protein>
    <recommendedName>
        <fullName evidence="11">Z-ring associated protein G</fullName>
    </recommendedName>
    <alternativeName>
        <fullName evidence="12">Cell division protein ZapG</fullName>
    </alternativeName>
</protein>
<keyword evidence="5 14" id="KW-0812">Transmembrane</keyword>
<evidence type="ECO:0000256" key="11">
    <source>
        <dbReference type="ARBA" id="ARBA00035703"/>
    </source>
</evidence>
<evidence type="ECO:0000256" key="7">
    <source>
        <dbReference type="ARBA" id="ARBA00022989"/>
    </source>
</evidence>
<evidence type="ECO:0000256" key="9">
    <source>
        <dbReference type="ARBA" id="ARBA00023306"/>
    </source>
</evidence>
<feature type="region of interest" description="Disordered" evidence="13">
    <location>
        <begin position="104"/>
        <end position="161"/>
    </location>
</feature>
<evidence type="ECO:0000256" key="5">
    <source>
        <dbReference type="ARBA" id="ARBA00022692"/>
    </source>
</evidence>
<evidence type="ECO:0000256" key="13">
    <source>
        <dbReference type="SAM" id="MobiDB-lite"/>
    </source>
</evidence>
<evidence type="ECO:0000313" key="15">
    <source>
        <dbReference type="EMBL" id="VFK16433.1"/>
    </source>
</evidence>